<name>A0A7K5GTL5_9AVES</name>
<dbReference type="CDD" id="cd06257">
    <property type="entry name" value="DnaJ"/>
    <property type="match status" value="1"/>
</dbReference>
<dbReference type="Proteomes" id="UP000541181">
    <property type="component" value="Unassembled WGS sequence"/>
</dbReference>
<dbReference type="Gene3D" id="1.10.287.110">
    <property type="entry name" value="DnaJ domain"/>
    <property type="match status" value="1"/>
</dbReference>
<dbReference type="AlphaFoldDB" id="A0A7K5GTL5"/>
<dbReference type="PANTHER" id="PTHR44145">
    <property type="entry name" value="DNAJ HOMOLOG SUBFAMILY A MEMBER 3, MITOCHONDRIAL"/>
    <property type="match status" value="1"/>
</dbReference>
<dbReference type="OrthoDB" id="10256793at2759"/>
<dbReference type="SUPFAM" id="SSF57938">
    <property type="entry name" value="DnaJ/Hsp40 cysteine-rich domain"/>
    <property type="match status" value="1"/>
</dbReference>
<dbReference type="GO" id="GO:0005739">
    <property type="term" value="C:mitochondrion"/>
    <property type="evidence" value="ECO:0007669"/>
    <property type="project" value="TreeGrafter"/>
</dbReference>
<feature type="non-terminal residue" evidence="4">
    <location>
        <position position="1"/>
    </location>
</feature>
<dbReference type="SMART" id="SM00271">
    <property type="entry name" value="DnaJ"/>
    <property type="match status" value="1"/>
</dbReference>
<dbReference type="SUPFAM" id="SSF46565">
    <property type="entry name" value="Chaperone J-domain"/>
    <property type="match status" value="1"/>
</dbReference>
<dbReference type="InterPro" id="IPR001623">
    <property type="entry name" value="DnaJ_domain"/>
</dbReference>
<organism evidence="4 5">
    <name type="scientific">Chunga burmeisteri</name>
    <name type="common">Black-legged seriema</name>
    <dbReference type="NCBI Taxonomy" id="1352770"/>
    <lineage>
        <taxon>Eukaryota</taxon>
        <taxon>Metazoa</taxon>
        <taxon>Chordata</taxon>
        <taxon>Craniata</taxon>
        <taxon>Vertebrata</taxon>
        <taxon>Euteleostomi</taxon>
        <taxon>Archelosauria</taxon>
        <taxon>Archosauria</taxon>
        <taxon>Dinosauria</taxon>
        <taxon>Saurischia</taxon>
        <taxon>Theropoda</taxon>
        <taxon>Coelurosauria</taxon>
        <taxon>Aves</taxon>
        <taxon>Neognathae</taxon>
        <taxon>Neoaves</taxon>
        <taxon>Telluraves</taxon>
        <taxon>Australaves</taxon>
        <taxon>Cariamiformes</taxon>
        <taxon>Cariamidae</taxon>
        <taxon>Chunga</taxon>
    </lineage>
</organism>
<evidence type="ECO:0000256" key="1">
    <source>
        <dbReference type="ARBA" id="ARBA00023186"/>
    </source>
</evidence>
<keyword evidence="1" id="KW-0143">Chaperone</keyword>
<evidence type="ECO:0000313" key="5">
    <source>
        <dbReference type="Proteomes" id="UP000541181"/>
    </source>
</evidence>
<dbReference type="Gene3D" id="2.10.230.10">
    <property type="entry name" value="Heat shock protein DnaJ, cysteine-rich domain"/>
    <property type="match status" value="1"/>
</dbReference>
<dbReference type="GO" id="GO:0019901">
    <property type="term" value="F:protein kinase binding"/>
    <property type="evidence" value="ECO:0007669"/>
    <property type="project" value="TreeGrafter"/>
</dbReference>
<evidence type="ECO:0000259" key="3">
    <source>
        <dbReference type="PROSITE" id="PS50076"/>
    </source>
</evidence>
<dbReference type="GO" id="GO:0043066">
    <property type="term" value="P:negative regulation of apoptotic process"/>
    <property type="evidence" value="ECO:0007669"/>
    <property type="project" value="TreeGrafter"/>
</dbReference>
<dbReference type="InterPro" id="IPR051938">
    <property type="entry name" value="Apopto_cytoskel_mod"/>
</dbReference>
<dbReference type="Gene3D" id="2.60.260.20">
    <property type="entry name" value="Urease metallochaperone UreE, N-terminal domain"/>
    <property type="match status" value="1"/>
</dbReference>
<dbReference type="PRINTS" id="PR00625">
    <property type="entry name" value="JDOMAIN"/>
</dbReference>
<dbReference type="InterPro" id="IPR036410">
    <property type="entry name" value="HSP_DnaJ_Cys-rich_dom_sf"/>
</dbReference>
<feature type="region of interest" description="Disordered" evidence="2">
    <location>
        <begin position="44"/>
        <end position="63"/>
    </location>
</feature>
<gene>
    <name evidence="4" type="primary">Dnaja3</name>
    <name evidence="4" type="ORF">CHUBUR_R12530</name>
</gene>
<sequence length="148" mass="16388">LAKKYHPDTNKDDPKAKEKFSQLAEAYEVLSDEVKRKQYDAYGTASFDPGAAGAGAGRQYWSSGPSIDPEELFRKIFGEFSGSSFGDFQNVFDQPQEYIMELTFTQAAKGVNKEIVVNINDSCERCHGKGHEPGTKAQRCHYCSGTGM</sequence>
<evidence type="ECO:0000256" key="2">
    <source>
        <dbReference type="SAM" id="MobiDB-lite"/>
    </source>
</evidence>
<keyword evidence="5" id="KW-1185">Reference proteome</keyword>
<feature type="domain" description="J" evidence="3">
    <location>
        <begin position="1"/>
        <end position="43"/>
    </location>
</feature>
<proteinExistence type="predicted"/>
<reference evidence="4 5" key="1">
    <citation type="submission" date="2019-09" db="EMBL/GenBank/DDBJ databases">
        <title>Bird 10,000 Genomes (B10K) Project - Family phase.</title>
        <authorList>
            <person name="Zhang G."/>
        </authorList>
    </citation>
    <scope>NUCLEOTIDE SEQUENCE [LARGE SCALE GENOMIC DNA]</scope>
    <source>
        <strain evidence="4">B10K-CU-031-22</strain>
    </source>
</reference>
<feature type="non-terminal residue" evidence="4">
    <location>
        <position position="148"/>
    </location>
</feature>
<dbReference type="InterPro" id="IPR036869">
    <property type="entry name" value="J_dom_sf"/>
</dbReference>
<evidence type="ECO:0000313" key="4">
    <source>
        <dbReference type="EMBL" id="NWS60304.1"/>
    </source>
</evidence>
<dbReference type="PANTHER" id="PTHR44145:SF3">
    <property type="entry name" value="DNAJ HOMOLOG SUBFAMILY A MEMBER 3, MITOCHONDRIAL"/>
    <property type="match status" value="1"/>
</dbReference>
<comment type="caution">
    <text evidence="4">The sequence shown here is derived from an EMBL/GenBank/DDBJ whole genome shotgun (WGS) entry which is preliminary data.</text>
</comment>
<dbReference type="EMBL" id="VZRC01000523">
    <property type="protein sequence ID" value="NWS60304.1"/>
    <property type="molecule type" value="Genomic_DNA"/>
</dbReference>
<protein>
    <submittedName>
        <fullName evidence="4">DNJA3 protein</fullName>
    </submittedName>
</protein>
<dbReference type="PROSITE" id="PS00636">
    <property type="entry name" value="DNAJ_1"/>
    <property type="match status" value="1"/>
</dbReference>
<dbReference type="PROSITE" id="PS50076">
    <property type="entry name" value="DNAJ_2"/>
    <property type="match status" value="1"/>
</dbReference>
<dbReference type="Pfam" id="PF00226">
    <property type="entry name" value="DnaJ"/>
    <property type="match status" value="1"/>
</dbReference>
<accession>A0A7K5GTL5</accession>
<dbReference type="GO" id="GO:0007005">
    <property type="term" value="P:mitochondrion organization"/>
    <property type="evidence" value="ECO:0007669"/>
    <property type="project" value="TreeGrafter"/>
</dbReference>
<dbReference type="InterPro" id="IPR018253">
    <property type="entry name" value="DnaJ_domain_CS"/>
</dbReference>